<dbReference type="AlphaFoldDB" id="A0A7W8D0S1"/>
<dbReference type="Proteomes" id="UP000775500">
    <property type="component" value="Unassembled WGS sequence"/>
</dbReference>
<evidence type="ECO:0000313" key="10">
    <source>
        <dbReference type="Proteomes" id="UP000775500"/>
    </source>
</evidence>
<keyword evidence="10" id="KW-1185">Reference proteome</keyword>
<dbReference type="GO" id="GO:0005886">
    <property type="term" value="C:plasma membrane"/>
    <property type="evidence" value="ECO:0007669"/>
    <property type="project" value="UniProtKB-SubCell"/>
</dbReference>
<accession>A0A7W8D0S1</accession>
<evidence type="ECO:0000313" key="8">
    <source>
        <dbReference type="EMBL" id="MBM6830571.1"/>
    </source>
</evidence>
<evidence type="ECO:0000313" key="9">
    <source>
        <dbReference type="Proteomes" id="UP000521313"/>
    </source>
</evidence>
<keyword evidence="5 6" id="KW-0472">Membrane</keyword>
<feature type="transmembrane region" description="Helical" evidence="6">
    <location>
        <begin position="79"/>
        <end position="104"/>
    </location>
</feature>
<evidence type="ECO:0000256" key="4">
    <source>
        <dbReference type="ARBA" id="ARBA00022989"/>
    </source>
</evidence>
<dbReference type="RefSeq" id="WP_183375691.1">
    <property type="nucleotide sequence ID" value="NZ_CALVCN010000038.1"/>
</dbReference>
<evidence type="ECO:0000256" key="1">
    <source>
        <dbReference type="ARBA" id="ARBA00004651"/>
    </source>
</evidence>
<dbReference type="EMBL" id="JACJLU010000001">
    <property type="protein sequence ID" value="MBM6830571.1"/>
    <property type="molecule type" value="Genomic_DNA"/>
</dbReference>
<evidence type="ECO:0000256" key="2">
    <source>
        <dbReference type="ARBA" id="ARBA00022475"/>
    </source>
</evidence>
<protein>
    <submittedName>
        <fullName evidence="8">ATP synthase subunit I</fullName>
    </submittedName>
    <submittedName>
        <fullName evidence="7">Small-conductance mechanosensitive channel</fullName>
    </submittedName>
</protein>
<name>A0A7W8D0S1_9FIRM</name>
<dbReference type="EMBL" id="JACHHD010000010">
    <property type="protein sequence ID" value="MBB5185112.1"/>
    <property type="molecule type" value="Genomic_DNA"/>
</dbReference>
<evidence type="ECO:0000256" key="5">
    <source>
        <dbReference type="ARBA" id="ARBA00023136"/>
    </source>
</evidence>
<reference evidence="8 10" key="3">
    <citation type="journal article" date="2021" name="Sci. Rep.">
        <title>The distribution of antibiotic resistance genes in chicken gut microbiota commensals.</title>
        <authorList>
            <person name="Juricova H."/>
            <person name="Matiasovicova J."/>
            <person name="Kubasova T."/>
            <person name="Cejkova D."/>
            <person name="Rychlik I."/>
        </authorList>
    </citation>
    <scope>NUCLEOTIDE SEQUENCE [LARGE SCALE GENOMIC DNA]</scope>
    <source>
        <strain evidence="8 10">An423</strain>
    </source>
</reference>
<reference evidence="8" key="2">
    <citation type="submission" date="2020-08" db="EMBL/GenBank/DDBJ databases">
        <authorList>
            <person name="Cejkova D."/>
            <person name="Kubasova T."/>
            <person name="Jahodarova E."/>
            <person name="Rychlik I."/>
        </authorList>
    </citation>
    <scope>NUCLEOTIDE SEQUENCE</scope>
    <source>
        <strain evidence="8">An423</strain>
    </source>
</reference>
<proteinExistence type="predicted"/>
<comment type="subcellular location">
    <subcellularLocation>
        <location evidence="1">Cell membrane</location>
        <topology evidence="1">Multi-pass membrane protein</topology>
    </subcellularLocation>
</comment>
<organism evidence="7 9">
    <name type="scientific">Faecalicoccus acidiformans</name>
    <dbReference type="NCBI Taxonomy" id="915173"/>
    <lineage>
        <taxon>Bacteria</taxon>
        <taxon>Bacillati</taxon>
        <taxon>Bacillota</taxon>
        <taxon>Erysipelotrichia</taxon>
        <taxon>Erysipelotrichales</taxon>
        <taxon>Erysipelotrichaceae</taxon>
        <taxon>Faecalicoccus</taxon>
    </lineage>
</organism>
<comment type="caution">
    <text evidence="7">The sequence shown here is derived from an EMBL/GenBank/DDBJ whole genome shotgun (WGS) entry which is preliminary data.</text>
</comment>
<evidence type="ECO:0000256" key="6">
    <source>
        <dbReference type="SAM" id="Phobius"/>
    </source>
</evidence>
<evidence type="ECO:0000313" key="7">
    <source>
        <dbReference type="EMBL" id="MBB5185112.1"/>
    </source>
</evidence>
<reference evidence="7 9" key="1">
    <citation type="submission" date="2020-08" db="EMBL/GenBank/DDBJ databases">
        <title>Genomic Encyclopedia of Type Strains, Phase IV (KMG-IV): sequencing the most valuable type-strain genomes for metagenomic binning, comparative biology and taxonomic classification.</title>
        <authorList>
            <person name="Goeker M."/>
        </authorList>
    </citation>
    <scope>NUCLEOTIDE SEQUENCE [LARGE SCALE GENOMIC DNA]</scope>
    <source>
        <strain evidence="7 9">DSM 26963</strain>
    </source>
</reference>
<evidence type="ECO:0000256" key="3">
    <source>
        <dbReference type="ARBA" id="ARBA00022692"/>
    </source>
</evidence>
<keyword evidence="4 6" id="KW-1133">Transmembrane helix</keyword>
<feature type="transmembrane region" description="Helical" evidence="6">
    <location>
        <begin position="12"/>
        <end position="30"/>
    </location>
</feature>
<dbReference type="Proteomes" id="UP000521313">
    <property type="component" value="Unassembled WGS sequence"/>
</dbReference>
<dbReference type="InterPro" id="IPR005598">
    <property type="entry name" value="ATP_synth_I"/>
</dbReference>
<sequence length="124" mass="13707">MNELNGMNKKILNYSLGIVAIACIVSFILFKDWKVVLGLLAGLAIALLGYRMIIAMTLSLRPDEKSGQKQGSLGYVVRYLFYICTFVLLVVLGIPVLALLVGFLCHKAAILLYVVLNREVDDND</sequence>
<feature type="transmembrane region" description="Helical" evidence="6">
    <location>
        <begin position="36"/>
        <end position="58"/>
    </location>
</feature>
<keyword evidence="2" id="KW-1003">Cell membrane</keyword>
<keyword evidence="3 6" id="KW-0812">Transmembrane</keyword>
<gene>
    <name evidence="8" type="ORF">H5982_00410</name>
    <name evidence="7" type="ORF">HNQ43_001161</name>
</gene>
<dbReference type="Pfam" id="PF03899">
    <property type="entry name" value="ATP-synt_I"/>
    <property type="match status" value="1"/>
</dbReference>